<feature type="domain" description="Reverse transcriptase Ty1/copia-type" evidence="1">
    <location>
        <begin position="2"/>
        <end position="59"/>
    </location>
</feature>
<evidence type="ECO:0000313" key="3">
    <source>
        <dbReference type="Proteomes" id="UP001152523"/>
    </source>
</evidence>
<dbReference type="EMBL" id="CAMAPF010001011">
    <property type="protein sequence ID" value="CAH9138542.1"/>
    <property type="molecule type" value="Genomic_DNA"/>
</dbReference>
<dbReference type="AlphaFoldDB" id="A0AAV0FSW7"/>
<accession>A0AAV0FSW7</accession>
<evidence type="ECO:0000313" key="2">
    <source>
        <dbReference type="EMBL" id="CAH9138542.1"/>
    </source>
</evidence>
<sequence>MQLSKSFAMKDLGPAKQILGIRITRDRALKKLHMSQEQYIEKVLRRFNMDKAKEVSSPLTTNFRLTDKDCPSSEKRIEEMDRVPYASAVGSLMYAM</sequence>
<keyword evidence="3" id="KW-1185">Reference proteome</keyword>
<dbReference type="Proteomes" id="UP001152523">
    <property type="component" value="Unassembled WGS sequence"/>
</dbReference>
<name>A0AAV0FSW7_9ASTE</name>
<reference evidence="2" key="1">
    <citation type="submission" date="2022-07" db="EMBL/GenBank/DDBJ databases">
        <authorList>
            <person name="Macas J."/>
            <person name="Novak P."/>
            <person name="Neumann P."/>
        </authorList>
    </citation>
    <scope>NUCLEOTIDE SEQUENCE</scope>
</reference>
<organism evidence="2 3">
    <name type="scientific">Cuscuta epithymum</name>
    <dbReference type="NCBI Taxonomy" id="186058"/>
    <lineage>
        <taxon>Eukaryota</taxon>
        <taxon>Viridiplantae</taxon>
        <taxon>Streptophyta</taxon>
        <taxon>Embryophyta</taxon>
        <taxon>Tracheophyta</taxon>
        <taxon>Spermatophyta</taxon>
        <taxon>Magnoliopsida</taxon>
        <taxon>eudicotyledons</taxon>
        <taxon>Gunneridae</taxon>
        <taxon>Pentapetalae</taxon>
        <taxon>asterids</taxon>
        <taxon>lamiids</taxon>
        <taxon>Solanales</taxon>
        <taxon>Convolvulaceae</taxon>
        <taxon>Cuscuteae</taxon>
        <taxon>Cuscuta</taxon>
        <taxon>Cuscuta subgen. Cuscuta</taxon>
    </lineage>
</organism>
<proteinExistence type="predicted"/>
<gene>
    <name evidence="2" type="ORF">CEPIT_LOCUS36885</name>
</gene>
<feature type="non-terminal residue" evidence="2">
    <location>
        <position position="96"/>
    </location>
</feature>
<evidence type="ECO:0000259" key="1">
    <source>
        <dbReference type="Pfam" id="PF07727"/>
    </source>
</evidence>
<protein>
    <recommendedName>
        <fullName evidence="1">Reverse transcriptase Ty1/copia-type domain-containing protein</fullName>
    </recommendedName>
</protein>
<comment type="caution">
    <text evidence="2">The sequence shown here is derived from an EMBL/GenBank/DDBJ whole genome shotgun (WGS) entry which is preliminary data.</text>
</comment>
<dbReference type="InterPro" id="IPR013103">
    <property type="entry name" value="RVT_2"/>
</dbReference>
<dbReference type="Pfam" id="PF07727">
    <property type="entry name" value="RVT_2"/>
    <property type="match status" value="1"/>
</dbReference>